<keyword evidence="2" id="KW-0472">Membrane</keyword>
<sequence>MEGSGSVGVSVVVRGVRAGVFASVCVLLAAAGHEFAMGAMPPLWADGAGFLGVFLGGWLLGGRERSLAGIGGAMLATQSALHFAFDAARRVPSGSHMDMAHMDMGGHSHIAMDAAVASASSAHPPHTLTPHALAAHLLAALVAAWWLRCGEAALWSLLRRAVGFVPALFALWRHVPGEAHARAVTRVRTGSAARRLRRLLLRHAVGRRGPPGRIPYDVRETTTSLVRRSTQPCPAHTAPPPTPLAAPASCAVPAR</sequence>
<evidence type="ECO:0008006" key="5">
    <source>
        <dbReference type="Google" id="ProtNLM"/>
    </source>
</evidence>
<evidence type="ECO:0000256" key="2">
    <source>
        <dbReference type="SAM" id="Phobius"/>
    </source>
</evidence>
<feature type="transmembrane region" description="Helical" evidence="2">
    <location>
        <begin position="43"/>
        <end position="61"/>
    </location>
</feature>
<organism evidence="3 4">
    <name type="scientific">Streptomyces anandii</name>
    <dbReference type="NCBI Taxonomy" id="285454"/>
    <lineage>
        <taxon>Bacteria</taxon>
        <taxon>Bacillati</taxon>
        <taxon>Actinomycetota</taxon>
        <taxon>Actinomycetes</taxon>
        <taxon>Kitasatosporales</taxon>
        <taxon>Streptomycetaceae</taxon>
        <taxon>Streptomyces</taxon>
    </lineage>
</organism>
<comment type="caution">
    <text evidence="3">The sequence shown here is derived from an EMBL/GenBank/DDBJ whole genome shotgun (WGS) entry which is preliminary data.</text>
</comment>
<name>A0ABW6H3T8_9ACTN</name>
<dbReference type="Proteomes" id="UP001599756">
    <property type="component" value="Unassembled WGS sequence"/>
</dbReference>
<dbReference type="EMBL" id="JBHYTS010000012">
    <property type="protein sequence ID" value="MFE1750950.1"/>
    <property type="molecule type" value="Genomic_DNA"/>
</dbReference>
<evidence type="ECO:0000313" key="4">
    <source>
        <dbReference type="Proteomes" id="UP001599756"/>
    </source>
</evidence>
<reference evidence="3 4" key="1">
    <citation type="submission" date="2024-09" db="EMBL/GenBank/DDBJ databases">
        <title>The Natural Products Discovery Center: Release of the First 8490 Sequenced Strains for Exploring Actinobacteria Biosynthetic Diversity.</title>
        <authorList>
            <person name="Kalkreuter E."/>
            <person name="Kautsar S.A."/>
            <person name="Yang D."/>
            <person name="Bader C.D."/>
            <person name="Teijaro C.N."/>
            <person name="Fluegel L."/>
            <person name="Davis C.M."/>
            <person name="Simpson J.R."/>
            <person name="Lauterbach L."/>
            <person name="Steele A.D."/>
            <person name="Gui C."/>
            <person name="Meng S."/>
            <person name="Li G."/>
            <person name="Viehrig K."/>
            <person name="Ye F."/>
            <person name="Su P."/>
            <person name="Kiefer A.F."/>
            <person name="Nichols A."/>
            <person name="Cepeda A.J."/>
            <person name="Yan W."/>
            <person name="Fan B."/>
            <person name="Jiang Y."/>
            <person name="Adhikari A."/>
            <person name="Zheng C.-J."/>
            <person name="Schuster L."/>
            <person name="Cowan T.M."/>
            <person name="Smanski M.J."/>
            <person name="Chevrette M.G."/>
            <person name="De Carvalho L.P.S."/>
            <person name="Shen B."/>
        </authorList>
    </citation>
    <scope>NUCLEOTIDE SEQUENCE [LARGE SCALE GENOMIC DNA]</scope>
    <source>
        <strain evidence="3 4">NPDC059500</strain>
    </source>
</reference>
<protein>
    <recommendedName>
        <fullName evidence="5">Integral membrane protein</fullName>
    </recommendedName>
</protein>
<keyword evidence="2" id="KW-0812">Transmembrane</keyword>
<evidence type="ECO:0000313" key="3">
    <source>
        <dbReference type="EMBL" id="MFE1750950.1"/>
    </source>
</evidence>
<accession>A0ABW6H3T8</accession>
<proteinExistence type="predicted"/>
<feature type="region of interest" description="Disordered" evidence="1">
    <location>
        <begin position="228"/>
        <end position="255"/>
    </location>
</feature>
<dbReference type="RefSeq" id="WP_381840654.1">
    <property type="nucleotide sequence ID" value="NZ_JBHYTS010000012.1"/>
</dbReference>
<evidence type="ECO:0000256" key="1">
    <source>
        <dbReference type="SAM" id="MobiDB-lite"/>
    </source>
</evidence>
<gene>
    <name evidence="3" type="ORF">ACFW88_10480</name>
</gene>
<keyword evidence="2" id="KW-1133">Transmembrane helix</keyword>
<feature type="compositionally biased region" description="Low complexity" evidence="1">
    <location>
        <begin position="245"/>
        <end position="255"/>
    </location>
</feature>
<keyword evidence="4" id="KW-1185">Reference proteome</keyword>
<feature type="transmembrane region" description="Helical" evidence="2">
    <location>
        <begin position="12"/>
        <end position="31"/>
    </location>
</feature>